<feature type="transmembrane region" description="Helical" evidence="2">
    <location>
        <begin position="197"/>
        <end position="217"/>
    </location>
</feature>
<dbReference type="Proteomes" id="UP000807469">
    <property type="component" value="Unassembled WGS sequence"/>
</dbReference>
<dbReference type="OrthoDB" id="3261505at2759"/>
<dbReference type="AlphaFoldDB" id="A0A9P5Z227"/>
<keyword evidence="3" id="KW-0732">Signal</keyword>
<evidence type="ECO:0000313" key="4">
    <source>
        <dbReference type="EMBL" id="KAF9479719.1"/>
    </source>
</evidence>
<gene>
    <name evidence="4" type="ORF">BDN70DRAFT_671117</name>
</gene>
<feature type="compositionally biased region" description="Polar residues" evidence="1">
    <location>
        <begin position="139"/>
        <end position="149"/>
    </location>
</feature>
<feature type="chain" id="PRO_5040481873" description="Mid2 domain-containing protein" evidence="3">
    <location>
        <begin position="26"/>
        <end position="332"/>
    </location>
</feature>
<name>A0A9P5Z227_9AGAR</name>
<dbReference type="EMBL" id="MU155207">
    <property type="protein sequence ID" value="KAF9479719.1"/>
    <property type="molecule type" value="Genomic_DNA"/>
</dbReference>
<proteinExistence type="predicted"/>
<comment type="caution">
    <text evidence="4">The sequence shown here is derived from an EMBL/GenBank/DDBJ whole genome shotgun (WGS) entry which is preliminary data.</text>
</comment>
<keyword evidence="2" id="KW-0472">Membrane</keyword>
<sequence>MLSSRRLIVPLFVYLSLLLATAVDAHDVLLQRRDHTNLKRLMKKRSPFPADDVPPSVVVGAGIIPTLPATTTDSTSTTSTTGSTSGTTSTTTTGSSTTTGTSTDTTTSGTSTSTSTTSTSTSTTSTSTTTSTTSTSTTAAPQTTPTLNLTDAPAAGSTVTVVPTLTRTASVDGATQTEVSTLSAAAASSNDTKGATATILIAVAASVGGIAILWTVFRKWKLASSKKFDKRLQPIDWQQPTDDDSGIPTHRRANSRASSFRSGSSNSGHGSRDPLDHDFTAGPSTVGGYADLARGPSPMPPMQEHLTRGPSFTRGFDNGVPLHHQGFSAPRY</sequence>
<evidence type="ECO:0000256" key="1">
    <source>
        <dbReference type="SAM" id="MobiDB-lite"/>
    </source>
</evidence>
<feature type="region of interest" description="Disordered" evidence="1">
    <location>
        <begin position="234"/>
        <end position="332"/>
    </location>
</feature>
<evidence type="ECO:0000256" key="3">
    <source>
        <dbReference type="SAM" id="SignalP"/>
    </source>
</evidence>
<keyword evidence="2" id="KW-1133">Transmembrane helix</keyword>
<protein>
    <recommendedName>
        <fullName evidence="6">Mid2 domain-containing protein</fullName>
    </recommendedName>
</protein>
<evidence type="ECO:0008006" key="6">
    <source>
        <dbReference type="Google" id="ProtNLM"/>
    </source>
</evidence>
<feature type="signal peptide" evidence="3">
    <location>
        <begin position="1"/>
        <end position="25"/>
    </location>
</feature>
<feature type="compositionally biased region" description="Low complexity" evidence="1">
    <location>
        <begin position="70"/>
        <end position="138"/>
    </location>
</feature>
<feature type="region of interest" description="Disordered" evidence="1">
    <location>
        <begin position="66"/>
        <end position="152"/>
    </location>
</feature>
<evidence type="ECO:0000313" key="5">
    <source>
        <dbReference type="Proteomes" id="UP000807469"/>
    </source>
</evidence>
<keyword evidence="5" id="KW-1185">Reference proteome</keyword>
<feature type="compositionally biased region" description="Basic and acidic residues" evidence="1">
    <location>
        <begin position="270"/>
        <end position="279"/>
    </location>
</feature>
<reference evidence="4" key="1">
    <citation type="submission" date="2020-11" db="EMBL/GenBank/DDBJ databases">
        <authorList>
            <consortium name="DOE Joint Genome Institute"/>
            <person name="Ahrendt S."/>
            <person name="Riley R."/>
            <person name="Andreopoulos W."/>
            <person name="Labutti K."/>
            <person name="Pangilinan J."/>
            <person name="Ruiz-Duenas F.J."/>
            <person name="Barrasa J.M."/>
            <person name="Sanchez-Garcia M."/>
            <person name="Camarero S."/>
            <person name="Miyauchi S."/>
            <person name="Serrano A."/>
            <person name="Linde D."/>
            <person name="Babiker R."/>
            <person name="Drula E."/>
            <person name="Ayuso-Fernandez I."/>
            <person name="Pacheco R."/>
            <person name="Padilla G."/>
            <person name="Ferreira P."/>
            <person name="Barriuso J."/>
            <person name="Kellner H."/>
            <person name="Castanera R."/>
            <person name="Alfaro M."/>
            <person name="Ramirez L."/>
            <person name="Pisabarro A.G."/>
            <person name="Kuo A."/>
            <person name="Tritt A."/>
            <person name="Lipzen A."/>
            <person name="He G."/>
            <person name="Yan M."/>
            <person name="Ng V."/>
            <person name="Cullen D."/>
            <person name="Martin F."/>
            <person name="Rosso M.-N."/>
            <person name="Henrissat B."/>
            <person name="Hibbett D."/>
            <person name="Martinez A.T."/>
            <person name="Grigoriev I.V."/>
        </authorList>
    </citation>
    <scope>NUCLEOTIDE SEQUENCE</scope>
    <source>
        <strain evidence="4">CIRM-BRFM 674</strain>
    </source>
</reference>
<feature type="compositionally biased region" description="Low complexity" evidence="1">
    <location>
        <begin position="255"/>
        <end position="269"/>
    </location>
</feature>
<organism evidence="4 5">
    <name type="scientific">Pholiota conissans</name>
    <dbReference type="NCBI Taxonomy" id="109636"/>
    <lineage>
        <taxon>Eukaryota</taxon>
        <taxon>Fungi</taxon>
        <taxon>Dikarya</taxon>
        <taxon>Basidiomycota</taxon>
        <taxon>Agaricomycotina</taxon>
        <taxon>Agaricomycetes</taxon>
        <taxon>Agaricomycetidae</taxon>
        <taxon>Agaricales</taxon>
        <taxon>Agaricineae</taxon>
        <taxon>Strophariaceae</taxon>
        <taxon>Pholiota</taxon>
    </lineage>
</organism>
<keyword evidence="2" id="KW-0812">Transmembrane</keyword>
<evidence type="ECO:0000256" key="2">
    <source>
        <dbReference type="SAM" id="Phobius"/>
    </source>
</evidence>
<accession>A0A9P5Z227</accession>